<feature type="transmembrane region" description="Helical" evidence="10">
    <location>
        <begin position="94"/>
        <end position="111"/>
    </location>
</feature>
<evidence type="ECO:0000256" key="7">
    <source>
        <dbReference type="ARBA" id="ARBA00022927"/>
    </source>
</evidence>
<evidence type="ECO:0000256" key="2">
    <source>
        <dbReference type="ARBA" id="ARBA00006555"/>
    </source>
</evidence>
<dbReference type="PANTHER" id="PTHR33446:SF2">
    <property type="entry name" value="PROTEIN TONB"/>
    <property type="match status" value="1"/>
</dbReference>
<dbReference type="InterPro" id="IPR008756">
    <property type="entry name" value="Peptidase_M56"/>
</dbReference>
<proteinExistence type="inferred from homology"/>
<gene>
    <name evidence="12" type="ORF">BC792_101317</name>
</gene>
<keyword evidence="3" id="KW-0813">Transport</keyword>
<comment type="subcellular location">
    <subcellularLocation>
        <location evidence="1">Cell inner membrane</location>
        <topology evidence="1">Single-pass membrane protein</topology>
        <orientation evidence="1">Periplasmic side</orientation>
    </subcellularLocation>
</comment>
<reference evidence="12 13" key="1">
    <citation type="submission" date="2019-07" db="EMBL/GenBank/DDBJ databases">
        <title>Genomic Encyclopedia of Archaeal and Bacterial Type Strains, Phase II (KMG-II): from individual species to whole genera.</title>
        <authorList>
            <person name="Goeker M."/>
        </authorList>
    </citation>
    <scope>NUCLEOTIDE SEQUENCE [LARGE SCALE GENOMIC DNA]</scope>
    <source>
        <strain evidence="12 13">DSM 18850</strain>
    </source>
</reference>
<dbReference type="GO" id="GO:0031992">
    <property type="term" value="F:energy transducer activity"/>
    <property type="evidence" value="ECO:0007669"/>
    <property type="project" value="TreeGrafter"/>
</dbReference>
<dbReference type="OrthoDB" id="649093at2"/>
<keyword evidence="4" id="KW-1003">Cell membrane</keyword>
<evidence type="ECO:0000256" key="5">
    <source>
        <dbReference type="ARBA" id="ARBA00022519"/>
    </source>
</evidence>
<evidence type="ECO:0000256" key="3">
    <source>
        <dbReference type="ARBA" id="ARBA00022448"/>
    </source>
</evidence>
<dbReference type="RefSeq" id="WP_148907206.1">
    <property type="nucleotide sequence ID" value="NZ_VNHX01000001.1"/>
</dbReference>
<feature type="transmembrane region" description="Helical" evidence="10">
    <location>
        <begin position="247"/>
        <end position="266"/>
    </location>
</feature>
<evidence type="ECO:0000256" key="6">
    <source>
        <dbReference type="ARBA" id="ARBA00022692"/>
    </source>
</evidence>
<keyword evidence="9 10" id="KW-0472">Membrane</keyword>
<dbReference type="InterPro" id="IPR051045">
    <property type="entry name" value="TonB-dependent_transducer"/>
</dbReference>
<dbReference type="EMBL" id="VNHX01000001">
    <property type="protein sequence ID" value="TYP98659.1"/>
    <property type="molecule type" value="Genomic_DNA"/>
</dbReference>
<evidence type="ECO:0000256" key="1">
    <source>
        <dbReference type="ARBA" id="ARBA00004383"/>
    </source>
</evidence>
<evidence type="ECO:0000259" key="11">
    <source>
        <dbReference type="PROSITE" id="PS52015"/>
    </source>
</evidence>
<dbReference type="Proteomes" id="UP000325105">
    <property type="component" value="Unassembled WGS sequence"/>
</dbReference>
<evidence type="ECO:0000256" key="9">
    <source>
        <dbReference type="ARBA" id="ARBA00023136"/>
    </source>
</evidence>
<name>A0A5S5DVJ5_9SPHI</name>
<keyword evidence="13" id="KW-1185">Reference proteome</keyword>
<feature type="transmembrane region" description="Helical" evidence="10">
    <location>
        <begin position="6"/>
        <end position="22"/>
    </location>
</feature>
<evidence type="ECO:0000313" key="12">
    <source>
        <dbReference type="EMBL" id="TYP98659.1"/>
    </source>
</evidence>
<dbReference type="PANTHER" id="PTHR33446">
    <property type="entry name" value="PROTEIN TONB-RELATED"/>
    <property type="match status" value="1"/>
</dbReference>
<dbReference type="Gene3D" id="3.30.1150.10">
    <property type="match status" value="1"/>
</dbReference>
<keyword evidence="7" id="KW-0653">Protein transport</keyword>
<dbReference type="SUPFAM" id="SSF74653">
    <property type="entry name" value="TolA/TonB C-terminal domain"/>
    <property type="match status" value="1"/>
</dbReference>
<keyword evidence="6 10" id="KW-0812">Transmembrane</keyword>
<dbReference type="AlphaFoldDB" id="A0A5S5DVJ5"/>
<sequence length="429" mass="48603">MMIYLFLVNVTLIVFYSLYIGFLKRLTFFQWNRFYLLGSVLFSLLVPLGIFIDTSDPGFIERTLPALNLTGPLYGDSISSVIDTSDSLSHVMPPVYWTGVLLSLCWLAYRLRHAYRFAVNADSIVSFAFFNKVVLGAGQAENGIVLAHERIHVKQRHTYDVLFIETVHAFNWFNPVLFLYLKELKFQHECIADAACAEDRIAYAELLIAQAMHINSFPLLHEFSNESALKKRIRMLFTARSKSRSKYLYFSIMPALLLSASLTWVFNVSYRSIHAAGNVAAGQIPSDMKSSWRGSLSALQLSDFRSGMPIDAWKHQRTSEDEKGSVFTAVDISPQPRLGFHHFRRWIGENYRYPQEAIDAGIRGKALVSFVVESDGALSNFRIIDEPGYGIGEEIINLLKKADAWLPGQQNGLAVRVAYTLPITFNLEK</sequence>
<dbReference type="GO" id="GO:0055085">
    <property type="term" value="P:transmembrane transport"/>
    <property type="evidence" value="ECO:0007669"/>
    <property type="project" value="InterPro"/>
</dbReference>
<dbReference type="InterPro" id="IPR037682">
    <property type="entry name" value="TonB_C"/>
</dbReference>
<evidence type="ECO:0000256" key="8">
    <source>
        <dbReference type="ARBA" id="ARBA00022989"/>
    </source>
</evidence>
<dbReference type="PROSITE" id="PS52015">
    <property type="entry name" value="TONB_CTD"/>
    <property type="match status" value="1"/>
</dbReference>
<feature type="domain" description="TonB C-terminal" evidence="11">
    <location>
        <begin position="338"/>
        <end position="429"/>
    </location>
</feature>
<protein>
    <submittedName>
        <fullName evidence="12">Outer membrane transport energization protein TonB</fullName>
    </submittedName>
</protein>
<evidence type="ECO:0000313" key="13">
    <source>
        <dbReference type="Proteomes" id="UP000325105"/>
    </source>
</evidence>
<keyword evidence="8 10" id="KW-1133">Transmembrane helix</keyword>
<organism evidence="12 13">
    <name type="scientific">Sphingobacterium allocomposti</name>
    <dbReference type="NCBI Taxonomy" id="415956"/>
    <lineage>
        <taxon>Bacteria</taxon>
        <taxon>Pseudomonadati</taxon>
        <taxon>Bacteroidota</taxon>
        <taxon>Sphingobacteriia</taxon>
        <taxon>Sphingobacteriales</taxon>
        <taxon>Sphingobacteriaceae</taxon>
        <taxon>Sphingobacterium</taxon>
    </lineage>
</organism>
<dbReference type="Pfam" id="PF05569">
    <property type="entry name" value="Peptidase_M56"/>
    <property type="match status" value="1"/>
</dbReference>
<dbReference type="GO" id="GO:0015031">
    <property type="term" value="P:protein transport"/>
    <property type="evidence" value="ECO:0007669"/>
    <property type="project" value="UniProtKB-KW"/>
</dbReference>
<comment type="similarity">
    <text evidence="2">Belongs to the TonB family.</text>
</comment>
<comment type="caution">
    <text evidence="12">The sequence shown here is derived from an EMBL/GenBank/DDBJ whole genome shotgun (WGS) entry which is preliminary data.</text>
</comment>
<dbReference type="InterPro" id="IPR006260">
    <property type="entry name" value="TonB/TolA_C"/>
</dbReference>
<dbReference type="GO" id="GO:0098797">
    <property type="term" value="C:plasma membrane protein complex"/>
    <property type="evidence" value="ECO:0007669"/>
    <property type="project" value="TreeGrafter"/>
</dbReference>
<evidence type="ECO:0000256" key="10">
    <source>
        <dbReference type="SAM" id="Phobius"/>
    </source>
</evidence>
<dbReference type="NCBIfam" id="TIGR01352">
    <property type="entry name" value="tonB_Cterm"/>
    <property type="match status" value="1"/>
</dbReference>
<dbReference type="Pfam" id="PF03544">
    <property type="entry name" value="TonB_C"/>
    <property type="match status" value="1"/>
</dbReference>
<accession>A0A5S5DVJ5</accession>
<evidence type="ECO:0000256" key="4">
    <source>
        <dbReference type="ARBA" id="ARBA00022475"/>
    </source>
</evidence>
<keyword evidence="5" id="KW-0997">Cell inner membrane</keyword>
<feature type="transmembrane region" description="Helical" evidence="10">
    <location>
        <begin position="34"/>
        <end position="52"/>
    </location>
</feature>